<name>A0ABT9ZAL7_9BACI</name>
<dbReference type="PANTHER" id="PTHR33563">
    <property type="match status" value="1"/>
</dbReference>
<proteinExistence type="predicted"/>
<dbReference type="Pfam" id="PF26558">
    <property type="entry name" value="DHQS_2nd"/>
    <property type="match status" value="1"/>
</dbReference>
<evidence type="ECO:0000259" key="4">
    <source>
        <dbReference type="Pfam" id="PF26558"/>
    </source>
</evidence>
<evidence type="ECO:0000313" key="5">
    <source>
        <dbReference type="EMBL" id="MDQ0229065.1"/>
    </source>
</evidence>
<evidence type="ECO:0000259" key="3">
    <source>
        <dbReference type="Pfam" id="PF01959"/>
    </source>
</evidence>
<accession>A0ABT9ZAL7</accession>
<keyword evidence="2" id="KW-0057">Aromatic amino acid biosynthesis</keyword>
<dbReference type="Pfam" id="PF01959">
    <property type="entry name" value="DHQS"/>
    <property type="match status" value="1"/>
</dbReference>
<feature type="domain" description="3-dehydroquinate synthase N-terminal" evidence="3">
    <location>
        <begin position="3"/>
        <end position="181"/>
    </location>
</feature>
<dbReference type="EC" id="1.4.1.24" evidence="5"/>
<dbReference type="EMBL" id="JAUSUD010000001">
    <property type="protein sequence ID" value="MDQ0229065.1"/>
    <property type="molecule type" value="Genomic_DNA"/>
</dbReference>
<evidence type="ECO:0000313" key="6">
    <source>
        <dbReference type="Proteomes" id="UP001234495"/>
    </source>
</evidence>
<keyword evidence="6" id="KW-1185">Reference proteome</keyword>
<dbReference type="GO" id="GO:0016829">
    <property type="term" value="F:lyase activity"/>
    <property type="evidence" value="ECO:0007669"/>
    <property type="project" value="UniProtKB-KW"/>
</dbReference>
<keyword evidence="1" id="KW-0028">Amino-acid biosynthesis</keyword>
<dbReference type="GO" id="GO:0102042">
    <property type="term" value="F:dehydroquinate synthase activity"/>
    <property type="evidence" value="ECO:0007669"/>
    <property type="project" value="UniProtKB-EC"/>
</dbReference>
<dbReference type="InterPro" id="IPR030960">
    <property type="entry name" value="DHQS/DOIS_N"/>
</dbReference>
<keyword evidence="5" id="KW-0456">Lyase</keyword>
<dbReference type="InterPro" id="IPR002812">
    <property type="entry name" value="DHQS"/>
</dbReference>
<dbReference type="RefSeq" id="WP_307336144.1">
    <property type="nucleotide sequence ID" value="NZ_JAUSUD010000001.1"/>
</dbReference>
<evidence type="ECO:0000256" key="2">
    <source>
        <dbReference type="ARBA" id="ARBA00023141"/>
    </source>
</evidence>
<dbReference type="InterPro" id="IPR056179">
    <property type="entry name" value="DHQS_C"/>
</dbReference>
<protein>
    <submittedName>
        <fullName evidence="5">3-dehydroquinate synthase II/3-amino-4-hydroxybenzoic acid synthase</fullName>
        <ecNumber evidence="5">1.4.1.24</ecNumber>
        <ecNumber evidence="5">4.1.99.20</ecNumber>
    </submittedName>
</protein>
<reference evidence="5 6" key="1">
    <citation type="submission" date="2023-07" db="EMBL/GenBank/DDBJ databases">
        <title>Genomic Encyclopedia of Type Strains, Phase IV (KMG-IV): sequencing the most valuable type-strain genomes for metagenomic binning, comparative biology and taxonomic classification.</title>
        <authorList>
            <person name="Goeker M."/>
        </authorList>
    </citation>
    <scope>NUCLEOTIDE SEQUENCE [LARGE SCALE GENOMIC DNA]</scope>
    <source>
        <strain evidence="5 6">DSM 29005</strain>
    </source>
</reference>
<keyword evidence="5" id="KW-0560">Oxidoreductase</keyword>
<dbReference type="EC" id="4.1.99.20" evidence="5"/>
<organism evidence="5 6">
    <name type="scientific">Metabacillus malikii</name>
    <dbReference type="NCBI Taxonomy" id="1504265"/>
    <lineage>
        <taxon>Bacteria</taxon>
        <taxon>Bacillati</taxon>
        <taxon>Bacillota</taxon>
        <taxon>Bacilli</taxon>
        <taxon>Bacillales</taxon>
        <taxon>Bacillaceae</taxon>
        <taxon>Metabacillus</taxon>
    </lineage>
</organism>
<evidence type="ECO:0000256" key="1">
    <source>
        <dbReference type="ARBA" id="ARBA00022605"/>
    </source>
</evidence>
<comment type="caution">
    <text evidence="5">The sequence shown here is derived from an EMBL/GenBank/DDBJ whole genome shotgun (WGS) entry which is preliminary data.</text>
</comment>
<dbReference type="PANTHER" id="PTHR33563:SF1">
    <property type="entry name" value="3-DEHYDROQUINATE SYNTHASE"/>
    <property type="match status" value="1"/>
</dbReference>
<gene>
    <name evidence="5" type="ORF">J2S19_000315</name>
</gene>
<sequence length="370" mass="41869">MERKIWLDARNNLNSEFVITANQIACFNGVLFSLATFSENTVQFSERMQISVFLQSLDELSEFSQIENKQVMIISNDPAVLNEAKSQGYPTGYYIYIVDQKTMDMSHEIGIHHHLVIAEFKDPTNIPLELIIAKLQSTDVDVLKHVVSSEEAKISFDVMEIGSEGVLLTTDRIEAMFDFKNQFEHKEKQSVEIVNAKVTNIEHIGQGYRSCIDTTNLLTEQEAMIIGSTSSGGLLVCSETHYLPYMDLRPFRVNAGAVHSYVWCPEDTTSYLTDLKVGSQVMVVDIEGNTRTVSVGRVKTEIRPLLLIEAEYENKKINTIVQDDWHIRIFNGKKEPQSATTFKVGDEILAYVCETGRHVGIKIEETIEEK</sequence>
<feature type="domain" description="3-dehydroquinate synthase C-terminal" evidence="4">
    <location>
        <begin position="196"/>
        <end position="370"/>
    </location>
</feature>
<dbReference type="Proteomes" id="UP001234495">
    <property type="component" value="Unassembled WGS sequence"/>
</dbReference>